<organism evidence="4 5">
    <name type="scientific">Candidatus Enterococcus moelleringii</name>
    <dbReference type="NCBI Taxonomy" id="2815325"/>
    <lineage>
        <taxon>Bacteria</taxon>
        <taxon>Bacillati</taxon>
        <taxon>Bacillota</taxon>
        <taxon>Bacilli</taxon>
        <taxon>Lactobacillales</taxon>
        <taxon>Enterococcaceae</taxon>
        <taxon>Enterococcus</taxon>
    </lineage>
</organism>
<proteinExistence type="predicted"/>
<dbReference type="InterPro" id="IPR001647">
    <property type="entry name" value="HTH_TetR"/>
</dbReference>
<keyword evidence="1 2" id="KW-0238">DNA-binding</keyword>
<dbReference type="PANTHER" id="PTHR43479:SF11">
    <property type="entry name" value="ACREF_ENVCD OPERON REPRESSOR-RELATED"/>
    <property type="match status" value="1"/>
</dbReference>
<dbReference type="InterPro" id="IPR009057">
    <property type="entry name" value="Homeodomain-like_sf"/>
</dbReference>
<dbReference type="Gene3D" id="1.10.357.10">
    <property type="entry name" value="Tetracycline Repressor, domain 2"/>
    <property type="match status" value="1"/>
</dbReference>
<dbReference type="InterPro" id="IPR023772">
    <property type="entry name" value="DNA-bd_HTH_TetR-type_CS"/>
</dbReference>
<dbReference type="InterPro" id="IPR050624">
    <property type="entry name" value="HTH-type_Tx_Regulator"/>
</dbReference>
<dbReference type="PROSITE" id="PS50977">
    <property type="entry name" value="HTH_TETR_2"/>
    <property type="match status" value="1"/>
</dbReference>
<dbReference type="PRINTS" id="PR00455">
    <property type="entry name" value="HTHTETR"/>
</dbReference>
<dbReference type="RefSeq" id="WP_207673786.1">
    <property type="nucleotide sequence ID" value="NZ_JAFREM010000018.1"/>
</dbReference>
<evidence type="ECO:0000259" key="3">
    <source>
        <dbReference type="PROSITE" id="PS50977"/>
    </source>
</evidence>
<feature type="DNA-binding region" description="H-T-H motif" evidence="2">
    <location>
        <begin position="30"/>
        <end position="49"/>
    </location>
</feature>
<keyword evidence="5" id="KW-1185">Reference proteome</keyword>
<sequence>MTDSRRTDTKMKLIETALEEIQQKGYQNVSIREIAKKNQLTAAAVYKHFGGKDDLFLEVLKQASQKFEEFITEYLAEHQTEDSYQKVILLGEANIRWNEDEAMLADFLFFSPVATSALQEHIDDPSNPFLGLSKNYEIIASFAEDNRMDIDAKTMFIQMWSFIQGYATLVKNHICVYDRAFIEETLDALIRGLTSK</sequence>
<accession>A0ABS3LB50</accession>
<evidence type="ECO:0000313" key="5">
    <source>
        <dbReference type="Proteomes" id="UP000664601"/>
    </source>
</evidence>
<evidence type="ECO:0000256" key="2">
    <source>
        <dbReference type="PROSITE-ProRule" id="PRU00335"/>
    </source>
</evidence>
<comment type="caution">
    <text evidence="4">The sequence shown here is derived from an EMBL/GenBank/DDBJ whole genome shotgun (WGS) entry which is preliminary data.</text>
</comment>
<reference evidence="4 5" key="1">
    <citation type="submission" date="2021-03" db="EMBL/GenBank/DDBJ databases">
        <title>Enterococcal diversity collection.</title>
        <authorList>
            <person name="Gilmore M.S."/>
            <person name="Schwartzman J."/>
            <person name="Van Tyne D."/>
            <person name="Martin M."/>
            <person name="Earl A.M."/>
            <person name="Manson A.L."/>
            <person name="Straub T."/>
            <person name="Salamzade R."/>
            <person name="Saavedra J."/>
            <person name="Lebreton F."/>
            <person name="Prichula J."/>
            <person name="Schaufler K."/>
            <person name="Gaca A."/>
            <person name="Sgardioli B."/>
            <person name="Wagenaar J."/>
            <person name="Strong T."/>
        </authorList>
    </citation>
    <scope>NUCLEOTIDE SEQUENCE [LARGE SCALE GENOMIC DNA]</scope>
    <source>
        <strain evidence="4 5">669A</strain>
    </source>
</reference>
<dbReference type="EMBL" id="JAFREM010000018">
    <property type="protein sequence ID" value="MBO1306865.1"/>
    <property type="molecule type" value="Genomic_DNA"/>
</dbReference>
<name>A0ABS3LB50_9ENTE</name>
<protein>
    <submittedName>
        <fullName evidence="4">TetR/AcrR family transcriptional regulator</fullName>
    </submittedName>
</protein>
<dbReference type="PANTHER" id="PTHR43479">
    <property type="entry name" value="ACREF/ENVCD OPERON REPRESSOR-RELATED"/>
    <property type="match status" value="1"/>
</dbReference>
<evidence type="ECO:0000313" key="4">
    <source>
        <dbReference type="EMBL" id="MBO1306865.1"/>
    </source>
</evidence>
<dbReference type="SUPFAM" id="SSF46689">
    <property type="entry name" value="Homeodomain-like"/>
    <property type="match status" value="1"/>
</dbReference>
<dbReference type="Proteomes" id="UP000664601">
    <property type="component" value="Unassembled WGS sequence"/>
</dbReference>
<feature type="domain" description="HTH tetR-type" evidence="3">
    <location>
        <begin position="7"/>
        <end position="67"/>
    </location>
</feature>
<gene>
    <name evidence="4" type="ORF">JZO70_11875</name>
</gene>
<evidence type="ECO:0000256" key="1">
    <source>
        <dbReference type="ARBA" id="ARBA00023125"/>
    </source>
</evidence>
<dbReference type="Pfam" id="PF00440">
    <property type="entry name" value="TetR_N"/>
    <property type="match status" value="1"/>
</dbReference>
<dbReference type="PROSITE" id="PS01081">
    <property type="entry name" value="HTH_TETR_1"/>
    <property type="match status" value="1"/>
</dbReference>